<evidence type="ECO:0000256" key="1">
    <source>
        <dbReference type="SAM" id="SignalP"/>
    </source>
</evidence>
<evidence type="ECO:0000313" key="3">
    <source>
        <dbReference type="Proteomes" id="UP000308267"/>
    </source>
</evidence>
<organism evidence="2 3">
    <name type="scientific">Opisthorchis felineus</name>
    <dbReference type="NCBI Taxonomy" id="147828"/>
    <lineage>
        <taxon>Eukaryota</taxon>
        <taxon>Metazoa</taxon>
        <taxon>Spiralia</taxon>
        <taxon>Lophotrochozoa</taxon>
        <taxon>Platyhelminthes</taxon>
        <taxon>Trematoda</taxon>
        <taxon>Digenea</taxon>
        <taxon>Opisthorchiida</taxon>
        <taxon>Opisthorchiata</taxon>
        <taxon>Opisthorchiidae</taxon>
        <taxon>Opisthorchis</taxon>
    </lineage>
</organism>
<accession>A0A4V3SEJ9</accession>
<dbReference type="AlphaFoldDB" id="A0A4V3SEJ9"/>
<evidence type="ECO:0008006" key="4">
    <source>
        <dbReference type="Google" id="ProtNLM"/>
    </source>
</evidence>
<proteinExistence type="predicted"/>
<feature type="signal peptide" evidence="1">
    <location>
        <begin position="1"/>
        <end position="25"/>
    </location>
</feature>
<feature type="chain" id="PRO_5020198199" description="Secreted protein" evidence="1">
    <location>
        <begin position="26"/>
        <end position="117"/>
    </location>
</feature>
<reference evidence="2 3" key="1">
    <citation type="journal article" date="2019" name="BMC Genomics">
        <title>New insights from Opisthorchis felineus genome: update on genomics of the epidemiologically important liver flukes.</title>
        <authorList>
            <person name="Ershov N.I."/>
            <person name="Mordvinov V.A."/>
            <person name="Prokhortchouk E.B."/>
            <person name="Pakharukova M.Y."/>
            <person name="Gunbin K.V."/>
            <person name="Ustyantsev K."/>
            <person name="Genaev M.A."/>
            <person name="Blinov A.G."/>
            <person name="Mazur A."/>
            <person name="Boulygina E."/>
            <person name="Tsygankova S."/>
            <person name="Khrameeva E."/>
            <person name="Chekanov N."/>
            <person name="Fan G."/>
            <person name="Xiao A."/>
            <person name="Zhang H."/>
            <person name="Xu X."/>
            <person name="Yang H."/>
            <person name="Solovyev V."/>
            <person name="Lee S.M."/>
            <person name="Liu X."/>
            <person name="Afonnikov D.A."/>
            <person name="Skryabin K.G."/>
        </authorList>
    </citation>
    <scope>NUCLEOTIDE SEQUENCE [LARGE SCALE GENOMIC DNA]</scope>
    <source>
        <strain evidence="2">AK-0245</strain>
        <tissue evidence="2">Whole organism</tissue>
    </source>
</reference>
<keyword evidence="3" id="KW-1185">Reference proteome</keyword>
<dbReference type="Proteomes" id="UP000308267">
    <property type="component" value="Unassembled WGS sequence"/>
</dbReference>
<keyword evidence="1" id="KW-0732">Signal</keyword>
<evidence type="ECO:0000313" key="2">
    <source>
        <dbReference type="EMBL" id="TGZ64814.1"/>
    </source>
</evidence>
<protein>
    <recommendedName>
        <fullName evidence="4">Secreted protein</fullName>
    </recommendedName>
</protein>
<sequence length="117" mass="13926">MYTVLPSSSFVLVFLQLIMSNLAPGFHTAETDFLEIDRDDYPRDDSGRILWCDYNHPRIHQRCVLGCLRCKRLLVLFYDLKRCCYACYRTNAIVVEAPPDRCTTRYFYDRMKRKQNV</sequence>
<name>A0A4V3SEJ9_OPIFE</name>
<comment type="caution">
    <text evidence="2">The sequence shown here is derived from an EMBL/GenBank/DDBJ whole genome shotgun (WGS) entry which is preliminary data.</text>
</comment>
<gene>
    <name evidence="2" type="ORF">CRM22_006185</name>
</gene>
<dbReference type="EMBL" id="SJOL01006595">
    <property type="protein sequence ID" value="TGZ64814.1"/>
    <property type="molecule type" value="Genomic_DNA"/>
</dbReference>